<dbReference type="EMBL" id="JAIWYP010000002">
    <property type="protein sequence ID" value="KAH3868359.1"/>
    <property type="molecule type" value="Genomic_DNA"/>
</dbReference>
<feature type="transmembrane region" description="Helical" evidence="3">
    <location>
        <begin position="162"/>
        <end position="189"/>
    </location>
</feature>
<gene>
    <name evidence="4" type="ORF">DPMN_031503</name>
</gene>
<keyword evidence="3" id="KW-0812">Transmembrane</keyword>
<protein>
    <submittedName>
        <fullName evidence="4">Uncharacterized protein</fullName>
    </submittedName>
</protein>
<dbReference type="AlphaFoldDB" id="A0A9D4M2X7"/>
<reference evidence="4" key="2">
    <citation type="submission" date="2020-11" db="EMBL/GenBank/DDBJ databases">
        <authorList>
            <person name="McCartney M.A."/>
            <person name="Auch B."/>
            <person name="Kono T."/>
            <person name="Mallez S."/>
            <person name="Becker A."/>
            <person name="Gohl D.M."/>
            <person name="Silverstein K.A.T."/>
            <person name="Koren S."/>
            <person name="Bechman K.B."/>
            <person name="Herman A."/>
            <person name="Abrahante J.E."/>
            <person name="Garbe J."/>
        </authorList>
    </citation>
    <scope>NUCLEOTIDE SEQUENCE</scope>
    <source>
        <strain evidence="4">Duluth1</strain>
        <tissue evidence="4">Whole animal</tissue>
    </source>
</reference>
<comment type="caution">
    <text evidence="4">The sequence shown here is derived from an EMBL/GenBank/DDBJ whole genome shotgun (WGS) entry which is preliminary data.</text>
</comment>
<evidence type="ECO:0000256" key="1">
    <source>
        <dbReference type="SAM" id="Coils"/>
    </source>
</evidence>
<proteinExistence type="predicted"/>
<feature type="coiled-coil region" evidence="1">
    <location>
        <begin position="1"/>
        <end position="42"/>
    </location>
</feature>
<feature type="compositionally biased region" description="Basic and acidic residues" evidence="2">
    <location>
        <begin position="228"/>
        <end position="241"/>
    </location>
</feature>
<dbReference type="Proteomes" id="UP000828390">
    <property type="component" value="Unassembled WGS sequence"/>
</dbReference>
<name>A0A9D4M2X7_DREPO</name>
<evidence type="ECO:0000256" key="2">
    <source>
        <dbReference type="SAM" id="MobiDB-lite"/>
    </source>
</evidence>
<accession>A0A9D4M2X7</accession>
<sequence length="241" mass="26725">MFEQAKEVESLKKQIEEKNLEIDLLKQKEKAHEASLNDLEQYDRYFLSLVSQNPDGNFYMDFIYKHRVRCNATVLKTNGYSSYTLSVNVTDGITTLYDTFTVLILGLSSIGTTSTTTPTTQTSTAASTTTAVIETTLAMTSTTQTTTSPSTTTAVVADDLSLLLGLGLGIGLTLTMFLMLFVIVVAVILRKKQLPKGENRPAPRQNALPVSKHILKGSSRNAKRRSRDPRETRAYAFNEER</sequence>
<keyword evidence="3" id="KW-1133">Transmembrane helix</keyword>
<keyword evidence="1" id="KW-0175">Coiled coil</keyword>
<feature type="region of interest" description="Disordered" evidence="2">
    <location>
        <begin position="195"/>
        <end position="241"/>
    </location>
</feature>
<evidence type="ECO:0000313" key="4">
    <source>
        <dbReference type="EMBL" id="KAH3868359.1"/>
    </source>
</evidence>
<keyword evidence="5" id="KW-1185">Reference proteome</keyword>
<evidence type="ECO:0000313" key="5">
    <source>
        <dbReference type="Proteomes" id="UP000828390"/>
    </source>
</evidence>
<reference evidence="4" key="1">
    <citation type="journal article" date="2019" name="bioRxiv">
        <title>The Genome of the Zebra Mussel, Dreissena polymorpha: A Resource for Invasive Species Research.</title>
        <authorList>
            <person name="McCartney M.A."/>
            <person name="Auch B."/>
            <person name="Kono T."/>
            <person name="Mallez S."/>
            <person name="Zhang Y."/>
            <person name="Obille A."/>
            <person name="Becker A."/>
            <person name="Abrahante J.E."/>
            <person name="Garbe J."/>
            <person name="Badalamenti J.P."/>
            <person name="Herman A."/>
            <person name="Mangelson H."/>
            <person name="Liachko I."/>
            <person name="Sullivan S."/>
            <person name="Sone E.D."/>
            <person name="Koren S."/>
            <person name="Silverstein K.A.T."/>
            <person name="Beckman K.B."/>
            <person name="Gohl D.M."/>
        </authorList>
    </citation>
    <scope>NUCLEOTIDE SEQUENCE</scope>
    <source>
        <strain evidence="4">Duluth1</strain>
        <tissue evidence="4">Whole animal</tissue>
    </source>
</reference>
<keyword evidence="3" id="KW-0472">Membrane</keyword>
<evidence type="ECO:0000256" key="3">
    <source>
        <dbReference type="SAM" id="Phobius"/>
    </source>
</evidence>
<organism evidence="4 5">
    <name type="scientific">Dreissena polymorpha</name>
    <name type="common">Zebra mussel</name>
    <name type="synonym">Mytilus polymorpha</name>
    <dbReference type="NCBI Taxonomy" id="45954"/>
    <lineage>
        <taxon>Eukaryota</taxon>
        <taxon>Metazoa</taxon>
        <taxon>Spiralia</taxon>
        <taxon>Lophotrochozoa</taxon>
        <taxon>Mollusca</taxon>
        <taxon>Bivalvia</taxon>
        <taxon>Autobranchia</taxon>
        <taxon>Heteroconchia</taxon>
        <taxon>Euheterodonta</taxon>
        <taxon>Imparidentia</taxon>
        <taxon>Neoheterodontei</taxon>
        <taxon>Myida</taxon>
        <taxon>Dreissenoidea</taxon>
        <taxon>Dreissenidae</taxon>
        <taxon>Dreissena</taxon>
    </lineage>
</organism>